<keyword evidence="2" id="KW-1185">Reference proteome</keyword>
<dbReference type="AlphaFoldDB" id="A0A9X3N8Z8"/>
<gene>
    <name evidence="1" type="ORF">OM076_42780</name>
</gene>
<sequence>MGPTPTNAREHLASLGIDHGRLSHGDLVMMSYSLRGWQLVPVTPADAPPIVARVWLLATVNTRGRYTAPERPGHPADLGDGGALVDSVVLMAVLQRHFLSRAEPGWDDATLAGDLGLATDDLTRAQIVLDAVLELPLHGPRPALIGPHWWRARNHHVTPLQPS</sequence>
<comment type="caution">
    <text evidence="1">The sequence shown here is derived from an EMBL/GenBank/DDBJ whole genome shotgun (WGS) entry which is preliminary data.</text>
</comment>
<evidence type="ECO:0000313" key="2">
    <source>
        <dbReference type="Proteomes" id="UP001149140"/>
    </source>
</evidence>
<evidence type="ECO:0000313" key="1">
    <source>
        <dbReference type="EMBL" id="MDA0167063.1"/>
    </source>
</evidence>
<protein>
    <submittedName>
        <fullName evidence="1">Uncharacterized protein</fullName>
    </submittedName>
</protein>
<dbReference type="Proteomes" id="UP001149140">
    <property type="component" value="Unassembled WGS sequence"/>
</dbReference>
<dbReference type="RefSeq" id="WP_270046313.1">
    <property type="nucleotide sequence ID" value="NZ_JAPDOD010000086.1"/>
</dbReference>
<dbReference type="EMBL" id="JAPDOD010000086">
    <property type="protein sequence ID" value="MDA0167063.1"/>
    <property type="molecule type" value="Genomic_DNA"/>
</dbReference>
<proteinExistence type="predicted"/>
<accession>A0A9X3N8Z8</accession>
<name>A0A9X3N8Z8_9ACTN</name>
<reference evidence="1" key="1">
    <citation type="submission" date="2022-10" db="EMBL/GenBank/DDBJ databases">
        <title>The WGS of Solirubrobacter ginsenosidimutans DSM 21036.</title>
        <authorList>
            <person name="Jiang Z."/>
        </authorList>
    </citation>
    <scope>NUCLEOTIDE SEQUENCE</scope>
    <source>
        <strain evidence="1">DSM 21036</strain>
    </source>
</reference>
<organism evidence="1 2">
    <name type="scientific">Solirubrobacter ginsenosidimutans</name>
    <dbReference type="NCBI Taxonomy" id="490573"/>
    <lineage>
        <taxon>Bacteria</taxon>
        <taxon>Bacillati</taxon>
        <taxon>Actinomycetota</taxon>
        <taxon>Thermoleophilia</taxon>
        <taxon>Solirubrobacterales</taxon>
        <taxon>Solirubrobacteraceae</taxon>
        <taxon>Solirubrobacter</taxon>
    </lineage>
</organism>